<dbReference type="OMA" id="IQDCHVG"/>
<evidence type="ECO:0000256" key="10">
    <source>
        <dbReference type="RuleBase" id="RU000461"/>
    </source>
</evidence>
<evidence type="ECO:0000313" key="13">
    <source>
        <dbReference type="Proteomes" id="UP000655225"/>
    </source>
</evidence>
<keyword evidence="7 9" id="KW-0408">Iron</keyword>
<keyword evidence="2 9" id="KW-0349">Heme</keyword>
<dbReference type="PROSITE" id="PS00086">
    <property type="entry name" value="CYTOCHROME_P450"/>
    <property type="match status" value="1"/>
</dbReference>
<dbReference type="EMBL" id="JABCRI010000008">
    <property type="protein sequence ID" value="KAF8402137.1"/>
    <property type="molecule type" value="Genomic_DNA"/>
</dbReference>
<evidence type="ECO:0000256" key="4">
    <source>
        <dbReference type="ARBA" id="ARBA00022723"/>
    </source>
</evidence>
<comment type="cofactor">
    <cofactor evidence="9">
        <name>heme</name>
        <dbReference type="ChEBI" id="CHEBI:30413"/>
    </cofactor>
</comment>
<keyword evidence="13" id="KW-1185">Reference proteome</keyword>
<dbReference type="InterPro" id="IPR002401">
    <property type="entry name" value="Cyt_P450_E_grp-I"/>
</dbReference>
<protein>
    <recommendedName>
        <fullName evidence="14">Cytochrome P450</fullName>
    </recommendedName>
</protein>
<keyword evidence="5 11" id="KW-1133">Transmembrane helix</keyword>
<comment type="similarity">
    <text evidence="10">Belongs to the cytochrome P450 family.</text>
</comment>
<dbReference type="PANTHER" id="PTHR47947">
    <property type="entry name" value="CYTOCHROME P450 82C3-RELATED"/>
    <property type="match status" value="1"/>
</dbReference>
<dbReference type="GO" id="GO:0016020">
    <property type="term" value="C:membrane"/>
    <property type="evidence" value="ECO:0007669"/>
    <property type="project" value="UniProtKB-SubCell"/>
</dbReference>
<dbReference type="PRINTS" id="PR00385">
    <property type="entry name" value="P450"/>
</dbReference>
<evidence type="ECO:0000256" key="9">
    <source>
        <dbReference type="PIRSR" id="PIRSR602401-1"/>
    </source>
</evidence>
<dbReference type="InterPro" id="IPR050651">
    <property type="entry name" value="Plant_Cytochrome_P450_Monoox"/>
</dbReference>
<dbReference type="OrthoDB" id="507451at2759"/>
<keyword evidence="3 11" id="KW-0812">Transmembrane</keyword>
<dbReference type="PANTHER" id="PTHR47947:SF1">
    <property type="entry name" value="CYTOCHROME P450 82E3"/>
    <property type="match status" value="1"/>
</dbReference>
<feature type="transmembrane region" description="Helical" evidence="11">
    <location>
        <begin position="315"/>
        <end position="338"/>
    </location>
</feature>
<dbReference type="InterPro" id="IPR001128">
    <property type="entry name" value="Cyt_P450"/>
</dbReference>
<dbReference type="GO" id="GO:0004497">
    <property type="term" value="F:monooxygenase activity"/>
    <property type="evidence" value="ECO:0007669"/>
    <property type="project" value="UniProtKB-KW"/>
</dbReference>
<sequence>MDFLFQLQAIIGVAALIFLYYYLWRVRAISHKSKGIRAPEPPGGWPFIGHLHLLGGKNTVARTLGALADEYGPAITLQLGIHQGLVVSSWEMIKECFTTNDRVFASRPNSAAGKYLGYDYALFAFAPYGEYWREIRKISTLELLSNSRLEKLKQVRTTEVDTCIKELYSLFTKNNKACSIKVLMNDWFEHLTFNMVIMTIARKRYFGNVDAEIESEASQFRKAIREFMYLAGVFVVSDALPYLEWMDLQGYVSSMKRNIEELDTLIASWVEEHIQKRDFSESKGEPDFIDTMLSILSEDTLLSNHKRDTIIKATALNLIIAGSDTTSITLTWAISLLLNNDKILKRSQEELDVHVGKDRFVEESDIKNLVYLQAIVKETLRLYPAGPLSVPREAMEDCHVGGYHVPKGTRLFVNIWKLHRDPRVWSDPCEFRPERFLTSHADVDTRGQHFEYIPFSSGRRSCPGITFGLQVLHLTLARLLHEFNLTTDGDAPVDMTEGLGITLPKATPLEVLLTPRLPCELYKHYIDT</sequence>
<dbReference type="SUPFAM" id="SSF48264">
    <property type="entry name" value="Cytochrome P450"/>
    <property type="match status" value="1"/>
</dbReference>
<comment type="caution">
    <text evidence="12">The sequence shown here is derived from an EMBL/GenBank/DDBJ whole genome shotgun (WGS) entry which is preliminary data.</text>
</comment>
<evidence type="ECO:0000256" key="1">
    <source>
        <dbReference type="ARBA" id="ARBA00004167"/>
    </source>
</evidence>
<evidence type="ECO:0000256" key="7">
    <source>
        <dbReference type="ARBA" id="ARBA00023004"/>
    </source>
</evidence>
<proteinExistence type="inferred from homology"/>
<dbReference type="InterPro" id="IPR017972">
    <property type="entry name" value="Cyt_P450_CS"/>
</dbReference>
<reference evidence="12 13" key="1">
    <citation type="submission" date="2020-04" db="EMBL/GenBank/DDBJ databases">
        <title>Plant Genome Project.</title>
        <authorList>
            <person name="Zhang R.-G."/>
        </authorList>
    </citation>
    <scope>NUCLEOTIDE SEQUENCE [LARGE SCALE GENOMIC DNA]</scope>
    <source>
        <strain evidence="12">YNK0</strain>
        <tissue evidence="12">Leaf</tissue>
    </source>
</reference>
<dbReference type="InterPro" id="IPR036396">
    <property type="entry name" value="Cyt_P450_sf"/>
</dbReference>
<evidence type="ECO:0000256" key="2">
    <source>
        <dbReference type="ARBA" id="ARBA00022617"/>
    </source>
</evidence>
<evidence type="ECO:0000256" key="8">
    <source>
        <dbReference type="ARBA" id="ARBA00023136"/>
    </source>
</evidence>
<name>A0A835DIT7_TETSI</name>
<organism evidence="12 13">
    <name type="scientific">Tetracentron sinense</name>
    <name type="common">Spur-leaf</name>
    <dbReference type="NCBI Taxonomy" id="13715"/>
    <lineage>
        <taxon>Eukaryota</taxon>
        <taxon>Viridiplantae</taxon>
        <taxon>Streptophyta</taxon>
        <taxon>Embryophyta</taxon>
        <taxon>Tracheophyta</taxon>
        <taxon>Spermatophyta</taxon>
        <taxon>Magnoliopsida</taxon>
        <taxon>Trochodendrales</taxon>
        <taxon>Trochodendraceae</taxon>
        <taxon>Tetracentron</taxon>
    </lineage>
</organism>
<evidence type="ECO:0000256" key="11">
    <source>
        <dbReference type="SAM" id="Phobius"/>
    </source>
</evidence>
<evidence type="ECO:0000256" key="6">
    <source>
        <dbReference type="ARBA" id="ARBA00023002"/>
    </source>
</evidence>
<dbReference type="PRINTS" id="PR00463">
    <property type="entry name" value="EP450I"/>
</dbReference>
<dbReference type="GO" id="GO:0005506">
    <property type="term" value="F:iron ion binding"/>
    <property type="evidence" value="ECO:0007669"/>
    <property type="project" value="InterPro"/>
</dbReference>
<evidence type="ECO:0008006" key="14">
    <source>
        <dbReference type="Google" id="ProtNLM"/>
    </source>
</evidence>
<feature type="binding site" description="axial binding residue" evidence="9">
    <location>
        <position position="462"/>
    </location>
    <ligand>
        <name>heme</name>
        <dbReference type="ChEBI" id="CHEBI:30413"/>
    </ligand>
    <ligandPart>
        <name>Fe</name>
        <dbReference type="ChEBI" id="CHEBI:18248"/>
    </ligandPart>
</feature>
<dbReference type="Proteomes" id="UP000655225">
    <property type="component" value="Unassembled WGS sequence"/>
</dbReference>
<dbReference type="AlphaFoldDB" id="A0A835DIT7"/>
<evidence type="ECO:0000313" key="12">
    <source>
        <dbReference type="EMBL" id="KAF8402137.1"/>
    </source>
</evidence>
<dbReference type="GO" id="GO:0016705">
    <property type="term" value="F:oxidoreductase activity, acting on paired donors, with incorporation or reduction of molecular oxygen"/>
    <property type="evidence" value="ECO:0007669"/>
    <property type="project" value="InterPro"/>
</dbReference>
<feature type="transmembrane region" description="Helical" evidence="11">
    <location>
        <begin position="6"/>
        <end position="24"/>
    </location>
</feature>
<dbReference type="CDD" id="cd20654">
    <property type="entry name" value="CYP82"/>
    <property type="match status" value="1"/>
</dbReference>
<comment type="subcellular location">
    <subcellularLocation>
        <location evidence="1">Membrane</location>
        <topology evidence="1">Single-pass membrane protein</topology>
    </subcellularLocation>
</comment>
<dbReference type="GO" id="GO:0020037">
    <property type="term" value="F:heme binding"/>
    <property type="evidence" value="ECO:0007669"/>
    <property type="project" value="InterPro"/>
</dbReference>
<dbReference type="Gene3D" id="1.10.630.10">
    <property type="entry name" value="Cytochrome P450"/>
    <property type="match status" value="1"/>
</dbReference>
<keyword evidence="4 9" id="KW-0479">Metal-binding</keyword>
<dbReference type="Pfam" id="PF00067">
    <property type="entry name" value="p450"/>
    <property type="match status" value="1"/>
</dbReference>
<accession>A0A835DIT7</accession>
<keyword evidence="8 11" id="KW-0472">Membrane</keyword>
<keyword evidence="6 10" id="KW-0560">Oxidoreductase</keyword>
<evidence type="ECO:0000256" key="5">
    <source>
        <dbReference type="ARBA" id="ARBA00022989"/>
    </source>
</evidence>
<gene>
    <name evidence="12" type="ORF">HHK36_013089</name>
</gene>
<evidence type="ECO:0000256" key="3">
    <source>
        <dbReference type="ARBA" id="ARBA00022692"/>
    </source>
</evidence>
<keyword evidence="10" id="KW-0503">Monooxygenase</keyword>
<dbReference type="FunFam" id="1.10.630.10:FF:000026">
    <property type="entry name" value="Cytochrome P450 82C4"/>
    <property type="match status" value="1"/>
</dbReference>